<dbReference type="SUPFAM" id="SSF53756">
    <property type="entry name" value="UDP-Glycosyltransferase/glycogen phosphorylase"/>
    <property type="match status" value="1"/>
</dbReference>
<name>A0ABW4XK93_9GAMM</name>
<accession>A0ABW4XK93</accession>
<evidence type="ECO:0000313" key="3">
    <source>
        <dbReference type="EMBL" id="MFD2095985.1"/>
    </source>
</evidence>
<keyword evidence="3" id="KW-0808">Transferase</keyword>
<evidence type="ECO:0000259" key="1">
    <source>
        <dbReference type="Pfam" id="PF00534"/>
    </source>
</evidence>
<dbReference type="InterPro" id="IPR001296">
    <property type="entry name" value="Glyco_trans_1"/>
</dbReference>
<dbReference type="Proteomes" id="UP001597380">
    <property type="component" value="Unassembled WGS sequence"/>
</dbReference>
<dbReference type="EMBL" id="JBHUHT010000011">
    <property type="protein sequence ID" value="MFD2095985.1"/>
    <property type="molecule type" value="Genomic_DNA"/>
</dbReference>
<keyword evidence="3" id="KW-0328">Glycosyltransferase</keyword>
<dbReference type="Pfam" id="PF13439">
    <property type="entry name" value="Glyco_transf_4"/>
    <property type="match status" value="1"/>
</dbReference>
<comment type="caution">
    <text evidence="3">The sequence shown here is derived from an EMBL/GenBank/DDBJ whole genome shotgun (WGS) entry which is preliminary data.</text>
</comment>
<protein>
    <submittedName>
        <fullName evidence="3">Glycosyltransferase family 4 protein</fullName>
        <ecNumber evidence="3">2.4.-.-</ecNumber>
    </submittedName>
</protein>
<dbReference type="CDD" id="cd03801">
    <property type="entry name" value="GT4_PimA-like"/>
    <property type="match status" value="1"/>
</dbReference>
<dbReference type="PANTHER" id="PTHR12526:SF637">
    <property type="entry name" value="GLYCOSYLTRANSFERASE EPSF-RELATED"/>
    <property type="match status" value="1"/>
</dbReference>
<sequence>MHVMHLIDSGGLYGAEKMLLGLAKASLAKDAQVTLLSVGDIGVPEKPIETMAKSLDLPLICLRMKNGLNLALARKVVDEARRLGVDLLHSHGYKFNILMGLLPKTQRLPCLSTVHGYVHSPVGTKMWCYEWLDRKMLKRLERVVFVSEETCKHPRVRSLKVAGGQVIANGMDWQSEITPYPLPKDIETFIQGAEHLLLAVGRLSREKGFSHLLHAMADMEQSHPGTKLLIVGEGGQREFLTELTDRLGLNQRVLMPGFSDQIPALLQRADLFVMPSLTEGLPMALLEAMASGTPVVASAVGGIPDVLEQGKCGVLVPPADDVALSKGIASLLDDPEKAAITAAKARVRQLENYSVGAMTDAYLALYQDLLAGSH</sequence>
<dbReference type="EC" id="2.4.-.-" evidence="3"/>
<proteinExistence type="predicted"/>
<feature type="domain" description="Glycosyltransferase subfamily 4-like N-terminal" evidence="2">
    <location>
        <begin position="14"/>
        <end position="155"/>
    </location>
</feature>
<evidence type="ECO:0000259" key="2">
    <source>
        <dbReference type="Pfam" id="PF13439"/>
    </source>
</evidence>
<dbReference type="RefSeq" id="WP_345340881.1">
    <property type="nucleotide sequence ID" value="NZ_BAABLI010000017.1"/>
</dbReference>
<evidence type="ECO:0000313" key="4">
    <source>
        <dbReference type="Proteomes" id="UP001597380"/>
    </source>
</evidence>
<organism evidence="3 4">
    <name type="scientific">Corallincola platygyrae</name>
    <dbReference type="NCBI Taxonomy" id="1193278"/>
    <lineage>
        <taxon>Bacteria</taxon>
        <taxon>Pseudomonadati</taxon>
        <taxon>Pseudomonadota</taxon>
        <taxon>Gammaproteobacteria</taxon>
        <taxon>Alteromonadales</taxon>
        <taxon>Psychromonadaceae</taxon>
        <taxon>Corallincola</taxon>
    </lineage>
</organism>
<feature type="domain" description="Glycosyl transferase family 1" evidence="1">
    <location>
        <begin position="190"/>
        <end position="346"/>
    </location>
</feature>
<dbReference type="Pfam" id="PF00534">
    <property type="entry name" value="Glycos_transf_1"/>
    <property type="match status" value="1"/>
</dbReference>
<dbReference type="Gene3D" id="3.40.50.2000">
    <property type="entry name" value="Glycogen Phosphorylase B"/>
    <property type="match status" value="2"/>
</dbReference>
<reference evidence="4" key="1">
    <citation type="journal article" date="2019" name="Int. J. Syst. Evol. Microbiol.">
        <title>The Global Catalogue of Microorganisms (GCM) 10K type strain sequencing project: providing services to taxonomists for standard genome sequencing and annotation.</title>
        <authorList>
            <consortium name="The Broad Institute Genomics Platform"/>
            <consortium name="The Broad Institute Genome Sequencing Center for Infectious Disease"/>
            <person name="Wu L."/>
            <person name="Ma J."/>
        </authorList>
    </citation>
    <scope>NUCLEOTIDE SEQUENCE [LARGE SCALE GENOMIC DNA]</scope>
    <source>
        <strain evidence="4">CGMCC 1.10992</strain>
    </source>
</reference>
<dbReference type="GO" id="GO:0016757">
    <property type="term" value="F:glycosyltransferase activity"/>
    <property type="evidence" value="ECO:0007669"/>
    <property type="project" value="UniProtKB-KW"/>
</dbReference>
<dbReference type="InterPro" id="IPR028098">
    <property type="entry name" value="Glyco_trans_4-like_N"/>
</dbReference>
<gene>
    <name evidence="3" type="ORF">ACFSJ3_08320</name>
</gene>
<dbReference type="PANTHER" id="PTHR12526">
    <property type="entry name" value="GLYCOSYLTRANSFERASE"/>
    <property type="match status" value="1"/>
</dbReference>
<keyword evidence="4" id="KW-1185">Reference proteome</keyword>